<dbReference type="Gene3D" id="2.60.40.10">
    <property type="entry name" value="Immunoglobulins"/>
    <property type="match status" value="1"/>
</dbReference>
<dbReference type="EMBL" id="JANEYF010002643">
    <property type="protein sequence ID" value="KAJ8943871.1"/>
    <property type="molecule type" value="Genomic_DNA"/>
</dbReference>
<accession>A0AAV8XZF8</accession>
<gene>
    <name evidence="1" type="ORF">NQ314_009641</name>
</gene>
<comment type="caution">
    <text evidence="1">The sequence shown here is derived from an EMBL/GenBank/DDBJ whole genome shotgun (WGS) entry which is preliminary data.</text>
</comment>
<proteinExistence type="predicted"/>
<protein>
    <submittedName>
        <fullName evidence="1">Uncharacterized protein</fullName>
    </submittedName>
</protein>
<name>A0AAV8XZF8_9CUCU</name>
<evidence type="ECO:0000313" key="1">
    <source>
        <dbReference type="EMBL" id="KAJ8943871.1"/>
    </source>
</evidence>
<dbReference type="Proteomes" id="UP001162156">
    <property type="component" value="Unassembled WGS sequence"/>
</dbReference>
<evidence type="ECO:0000313" key="2">
    <source>
        <dbReference type="Proteomes" id="UP001162156"/>
    </source>
</evidence>
<sequence length="90" mass="10350">MGIEAKVMNHDGTPAKFDKPELIVRHGYSRVDEVYEVNMHKLNQNGIVKLEYVTPVNVTNTTALRIEVNSFHITHLQIKFSQLKNESRES</sequence>
<dbReference type="InterPro" id="IPR013783">
    <property type="entry name" value="Ig-like_fold"/>
</dbReference>
<organism evidence="1 2">
    <name type="scientific">Rhamnusium bicolor</name>
    <dbReference type="NCBI Taxonomy" id="1586634"/>
    <lineage>
        <taxon>Eukaryota</taxon>
        <taxon>Metazoa</taxon>
        <taxon>Ecdysozoa</taxon>
        <taxon>Arthropoda</taxon>
        <taxon>Hexapoda</taxon>
        <taxon>Insecta</taxon>
        <taxon>Pterygota</taxon>
        <taxon>Neoptera</taxon>
        <taxon>Endopterygota</taxon>
        <taxon>Coleoptera</taxon>
        <taxon>Polyphaga</taxon>
        <taxon>Cucujiformia</taxon>
        <taxon>Chrysomeloidea</taxon>
        <taxon>Cerambycidae</taxon>
        <taxon>Lepturinae</taxon>
        <taxon>Rhagiini</taxon>
        <taxon>Rhamnusium</taxon>
    </lineage>
</organism>
<keyword evidence="2" id="KW-1185">Reference proteome</keyword>
<dbReference type="AlphaFoldDB" id="A0AAV8XZF8"/>
<reference evidence="1" key="1">
    <citation type="journal article" date="2023" name="Insect Mol. Biol.">
        <title>Genome sequencing provides insights into the evolution of gene families encoding plant cell wall-degrading enzymes in longhorned beetles.</title>
        <authorList>
            <person name="Shin N.R."/>
            <person name="Okamura Y."/>
            <person name="Kirsch R."/>
            <person name="Pauchet Y."/>
        </authorList>
    </citation>
    <scope>NUCLEOTIDE SEQUENCE</scope>
    <source>
        <strain evidence="1">RBIC_L_NR</strain>
    </source>
</reference>